<feature type="domain" description="Smf/DprA SLOG" evidence="2">
    <location>
        <begin position="84"/>
        <end position="283"/>
    </location>
</feature>
<name>A0ABP7F4X2_9STAP</name>
<dbReference type="InterPro" id="IPR003488">
    <property type="entry name" value="DprA"/>
</dbReference>
<dbReference type="RefSeq" id="WP_344703313.1">
    <property type="nucleotide sequence ID" value="NZ_BAABCK010000057.1"/>
</dbReference>
<evidence type="ECO:0000259" key="2">
    <source>
        <dbReference type="Pfam" id="PF02481"/>
    </source>
</evidence>
<dbReference type="PANTHER" id="PTHR43022">
    <property type="entry name" value="PROTEIN SMF"/>
    <property type="match status" value="1"/>
</dbReference>
<organism evidence="3 4">
    <name type="scientific">Salinicoccus jeotgali</name>
    <dbReference type="NCBI Taxonomy" id="381634"/>
    <lineage>
        <taxon>Bacteria</taxon>
        <taxon>Bacillati</taxon>
        <taxon>Bacillota</taxon>
        <taxon>Bacilli</taxon>
        <taxon>Bacillales</taxon>
        <taxon>Staphylococcaceae</taxon>
        <taxon>Salinicoccus</taxon>
    </lineage>
</organism>
<gene>
    <name evidence="3" type="ORF">GCM10022378_16340</name>
</gene>
<evidence type="ECO:0000313" key="4">
    <source>
        <dbReference type="Proteomes" id="UP001500920"/>
    </source>
</evidence>
<dbReference type="EMBL" id="BAABCK010000057">
    <property type="protein sequence ID" value="GAA3728349.1"/>
    <property type="molecule type" value="Genomic_DNA"/>
</dbReference>
<dbReference type="InterPro" id="IPR057666">
    <property type="entry name" value="DrpA_SLOG"/>
</dbReference>
<dbReference type="SUPFAM" id="SSF102405">
    <property type="entry name" value="MCP/YpsA-like"/>
    <property type="match status" value="1"/>
</dbReference>
<sequence>MNIKKIFFILYDLGFSLWTLSMLHKEASEAQLNELLKGEYLELQFSLGIFSNKEIELITSKNLKESTMHIEEKLQEFAKENIKYIYFYENSYPSKLKSIPHPPFFLFYKGQLELLEDYYSCSIVGTRKPTENTLNEIELTVTEMVKSKIIIVSGLALGTDIQAHKTTLDNEGIAVAVLPSPINEVTPKSHQHFAQKIINTGGLLISEYYKNDFKKTNYINRNRIVSGLSNAVIIAECSEKSGTMHTARFAYKQKKPIFCFNNNSTGVRKILSSDSAKIYTGIHNLPIE</sequence>
<reference evidence="4" key="1">
    <citation type="journal article" date="2019" name="Int. J. Syst. Evol. Microbiol.">
        <title>The Global Catalogue of Microorganisms (GCM) 10K type strain sequencing project: providing services to taxonomists for standard genome sequencing and annotation.</title>
        <authorList>
            <consortium name="The Broad Institute Genomics Platform"/>
            <consortium name="The Broad Institute Genome Sequencing Center for Infectious Disease"/>
            <person name="Wu L."/>
            <person name="Ma J."/>
        </authorList>
    </citation>
    <scope>NUCLEOTIDE SEQUENCE [LARGE SCALE GENOMIC DNA]</scope>
    <source>
        <strain evidence="4">JCM 16981</strain>
    </source>
</reference>
<accession>A0ABP7F4X2</accession>
<comment type="similarity">
    <text evidence="1">Belongs to the DprA/Smf family.</text>
</comment>
<proteinExistence type="inferred from homology"/>
<evidence type="ECO:0000256" key="1">
    <source>
        <dbReference type="ARBA" id="ARBA00006525"/>
    </source>
</evidence>
<dbReference type="Proteomes" id="UP001500920">
    <property type="component" value="Unassembled WGS sequence"/>
</dbReference>
<dbReference type="PANTHER" id="PTHR43022:SF1">
    <property type="entry name" value="PROTEIN SMF"/>
    <property type="match status" value="1"/>
</dbReference>
<keyword evidence="4" id="KW-1185">Reference proteome</keyword>
<dbReference type="Pfam" id="PF02481">
    <property type="entry name" value="DNA_processg_A"/>
    <property type="match status" value="1"/>
</dbReference>
<dbReference type="Gene3D" id="3.40.50.450">
    <property type="match status" value="1"/>
</dbReference>
<protein>
    <recommendedName>
        <fullName evidence="2">Smf/DprA SLOG domain-containing protein</fullName>
    </recommendedName>
</protein>
<evidence type="ECO:0000313" key="3">
    <source>
        <dbReference type="EMBL" id="GAA3728349.1"/>
    </source>
</evidence>
<comment type="caution">
    <text evidence="3">The sequence shown here is derived from an EMBL/GenBank/DDBJ whole genome shotgun (WGS) entry which is preliminary data.</text>
</comment>